<feature type="transmembrane region" description="Helical" evidence="6">
    <location>
        <begin position="140"/>
        <end position="163"/>
    </location>
</feature>
<evidence type="ECO:0000256" key="6">
    <source>
        <dbReference type="SAM" id="Phobius"/>
    </source>
</evidence>
<feature type="transmembrane region" description="Helical" evidence="6">
    <location>
        <begin position="53"/>
        <end position="76"/>
    </location>
</feature>
<dbReference type="InterPro" id="IPR012506">
    <property type="entry name" value="TMEM86B-like"/>
</dbReference>
<evidence type="ECO:0000256" key="3">
    <source>
        <dbReference type="ARBA" id="ARBA00022692"/>
    </source>
</evidence>
<feature type="transmembrane region" description="Helical" evidence="6">
    <location>
        <begin position="111"/>
        <end position="131"/>
    </location>
</feature>
<dbReference type="Pfam" id="PF07947">
    <property type="entry name" value="YhhN"/>
    <property type="match status" value="1"/>
</dbReference>
<evidence type="ECO:0000313" key="7">
    <source>
        <dbReference type="EMBL" id="RDY28312.1"/>
    </source>
</evidence>
<comment type="similarity">
    <text evidence="2">Belongs to the TMEM86 family.</text>
</comment>
<dbReference type="GO" id="GO:0016020">
    <property type="term" value="C:membrane"/>
    <property type="evidence" value="ECO:0007669"/>
    <property type="project" value="UniProtKB-SubCell"/>
</dbReference>
<keyword evidence="5 6" id="KW-0472">Membrane</keyword>
<keyword evidence="8" id="KW-1185">Reference proteome</keyword>
<evidence type="ECO:0000256" key="1">
    <source>
        <dbReference type="ARBA" id="ARBA00004141"/>
    </source>
</evidence>
<evidence type="ECO:0008006" key="9">
    <source>
        <dbReference type="Google" id="ProtNLM"/>
    </source>
</evidence>
<keyword evidence="3 6" id="KW-0812">Transmembrane</keyword>
<keyword evidence="4 6" id="KW-1133">Transmembrane helix</keyword>
<dbReference type="PANTHER" id="PTHR31885">
    <property type="entry name" value="GH04784P"/>
    <property type="match status" value="1"/>
</dbReference>
<gene>
    <name evidence="7" type="ORF">CHL78_005275</name>
</gene>
<dbReference type="RefSeq" id="WP_094367227.1">
    <property type="nucleotide sequence ID" value="NZ_NOJY02000007.1"/>
</dbReference>
<protein>
    <recommendedName>
        <fullName evidence="9">Lysoplasmalogenase</fullName>
    </recommendedName>
</protein>
<feature type="transmembrane region" description="Helical" evidence="6">
    <location>
        <begin position="30"/>
        <end position="47"/>
    </location>
</feature>
<comment type="subcellular location">
    <subcellularLocation>
        <location evidence="1">Membrane</location>
        <topology evidence="1">Multi-pass membrane protein</topology>
    </subcellularLocation>
</comment>
<name>A0A371J6D3_9FIRM</name>
<accession>A0A371J6D3</accession>
<dbReference type="Proteomes" id="UP000215694">
    <property type="component" value="Unassembled WGS sequence"/>
</dbReference>
<feature type="transmembrane region" description="Helical" evidence="6">
    <location>
        <begin position="205"/>
        <end position="221"/>
    </location>
</feature>
<organism evidence="7 8">
    <name type="scientific">Romboutsia weinsteinii</name>
    <dbReference type="NCBI Taxonomy" id="2020949"/>
    <lineage>
        <taxon>Bacteria</taxon>
        <taxon>Bacillati</taxon>
        <taxon>Bacillota</taxon>
        <taxon>Clostridia</taxon>
        <taxon>Peptostreptococcales</taxon>
        <taxon>Peptostreptococcaceae</taxon>
        <taxon>Romboutsia</taxon>
    </lineage>
</organism>
<proteinExistence type="inferred from homology"/>
<evidence type="ECO:0000256" key="2">
    <source>
        <dbReference type="ARBA" id="ARBA00007375"/>
    </source>
</evidence>
<reference evidence="7 8" key="1">
    <citation type="journal article" date="2017" name="Genome Announc.">
        <title>Draft Genome Sequence of Romboutsia weinsteinii sp. nov. Strain CCRI-19649(T) Isolated from Surface Water.</title>
        <authorList>
            <person name="Maheux A.F."/>
            <person name="Boudreau D.K."/>
            <person name="Berube E."/>
            <person name="Boissinot M."/>
            <person name="Cantin P."/>
            <person name="Raymond F."/>
            <person name="Corbeil J."/>
            <person name="Omar R.F."/>
            <person name="Bergeron M.G."/>
        </authorList>
    </citation>
    <scope>NUCLEOTIDE SEQUENCE [LARGE SCALE GENOMIC DNA]</scope>
    <source>
        <strain evidence="7 8">CCRI-19649</strain>
    </source>
</reference>
<dbReference type="OrthoDB" id="1758248at2"/>
<dbReference type="GO" id="GO:0016787">
    <property type="term" value="F:hydrolase activity"/>
    <property type="evidence" value="ECO:0007669"/>
    <property type="project" value="TreeGrafter"/>
</dbReference>
<feature type="transmembrane region" description="Helical" evidence="6">
    <location>
        <begin position="83"/>
        <end position="105"/>
    </location>
</feature>
<evidence type="ECO:0000256" key="5">
    <source>
        <dbReference type="ARBA" id="ARBA00023136"/>
    </source>
</evidence>
<dbReference type="AlphaFoldDB" id="A0A371J6D3"/>
<evidence type="ECO:0000313" key="8">
    <source>
        <dbReference type="Proteomes" id="UP000215694"/>
    </source>
</evidence>
<dbReference type="EMBL" id="NOJY02000007">
    <property type="protein sequence ID" value="RDY28312.1"/>
    <property type="molecule type" value="Genomic_DNA"/>
</dbReference>
<feature type="transmembrane region" description="Helical" evidence="6">
    <location>
        <begin position="6"/>
        <end position="23"/>
    </location>
</feature>
<evidence type="ECO:0000256" key="4">
    <source>
        <dbReference type="ARBA" id="ARBA00022989"/>
    </source>
</evidence>
<dbReference type="PANTHER" id="PTHR31885:SF6">
    <property type="entry name" value="GH04784P"/>
    <property type="match status" value="1"/>
</dbReference>
<sequence>MKPYSYFFLMIISLLILVHLNENSKSLIRFFTKLVTSLFFVIIAYSAYQESVYNFYCLFIFLGLSFALIGDIFLGIKYLNIKIMFILGIACFMLTHIFYSLAFIYLVPISINDIVCTIALSFIIIFTYISIDGFNFRNSFFIVCIYIVIICFMLFKAISLIRIEISATATFFTILGAFLFTLSDIVLSFVYFYNNSPKFLSNLNLVLYYLGQGFIALSILYI</sequence>
<feature type="transmembrane region" description="Helical" evidence="6">
    <location>
        <begin position="169"/>
        <end position="193"/>
    </location>
</feature>
<comment type="caution">
    <text evidence="7">The sequence shown here is derived from an EMBL/GenBank/DDBJ whole genome shotgun (WGS) entry which is preliminary data.</text>
</comment>